<evidence type="ECO:0000256" key="1">
    <source>
        <dbReference type="SAM" id="SignalP"/>
    </source>
</evidence>
<name>A0A6S6M422_9BACT</name>
<feature type="chain" id="PRO_5028385615" evidence="1">
    <location>
        <begin position="18"/>
        <end position="615"/>
    </location>
</feature>
<dbReference type="AlphaFoldDB" id="A0A6S6M422"/>
<proteinExistence type="predicted"/>
<keyword evidence="1" id="KW-0732">Signal</keyword>
<protein>
    <submittedName>
        <fullName evidence="2">Uncharacterized protein</fullName>
    </submittedName>
</protein>
<gene>
    <name evidence="2" type="ORF">GEOBRER4_n0888</name>
</gene>
<evidence type="ECO:0000313" key="2">
    <source>
        <dbReference type="EMBL" id="BCG46105.1"/>
    </source>
</evidence>
<feature type="signal peptide" evidence="1">
    <location>
        <begin position="1"/>
        <end position="17"/>
    </location>
</feature>
<dbReference type="Gene3D" id="1.10.1130.10">
    <property type="entry name" value="Flavocytochrome C3, Chain A"/>
    <property type="match status" value="1"/>
</dbReference>
<dbReference type="RefSeq" id="WP_185244380.1">
    <property type="nucleotide sequence ID" value="NZ_AP023213.1"/>
</dbReference>
<dbReference type="Proteomes" id="UP000515472">
    <property type="component" value="Chromosome"/>
</dbReference>
<dbReference type="InterPro" id="IPR036280">
    <property type="entry name" value="Multihaem_cyt_sf"/>
</dbReference>
<dbReference type="SUPFAM" id="SSF48695">
    <property type="entry name" value="Multiheme cytochromes"/>
    <property type="match status" value="1"/>
</dbReference>
<accession>A0A6S6M422</accession>
<sequence>MQLKTLLFLILVPVLFTGCGGGSNENGAPTSKLAASQGCMNLSCHGTWTSPGTGALIADEWRASAHNLKNGAGCADCHEPHAGHPNSCSQCHGGGSGLATKNPDSTGKCGKCHGLSHPRDVMVAQAPQHFGNMTASFGNSGYRASYVSSNYVGNCRNCHNPHDPTSAINVNRDWATTGHADVLTGARTRYDFKTRGSYQPAESTFEYYCVRCHTATGYIHFVTSSFQDVRPFAGPGYQVVQNYPRTVAPGAAQPADTPSPDKTKEVTTCNVCHDNGAGRAYSWATRSVPPVTIYYNFSSSNSSPTVKLNNKATLYSDAAASNVCIPCHSGRGIGSMIYDAVLAGIDFSNTNSPSAHDRAAAANLFRKGGYEFPGRNYVPTLFLHAKIGIANDHGTGYDGPCVSCHMNSDNTHLFMPVAEDSTGKISSITSRTCARCHNGQVSQAPAMSANFLQTEKEGFAAAIAMLNVLKTDPSLPDDTLNPTRSKVRPLANKNSDYNAFFAGGGANTMGAFFNSGLLQNDPGAFAHNGIYTKRLIYDSIDWLSNHALDDDVEDAITNATLAVNSKTGKVSLSNPILGGNYIAAQLPGPGYAAEFAKVKADAINYLLGGPGGARP</sequence>
<evidence type="ECO:0000313" key="3">
    <source>
        <dbReference type="Proteomes" id="UP000515472"/>
    </source>
</evidence>
<organism evidence="2 3">
    <name type="scientific">Citrifermentans bremense</name>
    <dbReference type="NCBI Taxonomy" id="60035"/>
    <lineage>
        <taxon>Bacteria</taxon>
        <taxon>Pseudomonadati</taxon>
        <taxon>Thermodesulfobacteriota</taxon>
        <taxon>Desulfuromonadia</taxon>
        <taxon>Geobacterales</taxon>
        <taxon>Geobacteraceae</taxon>
        <taxon>Citrifermentans</taxon>
    </lineage>
</organism>
<reference evidence="2 3" key="1">
    <citation type="submission" date="2020-06" db="EMBL/GenBank/DDBJ databases">
        <title>Interaction of electrochemicaly active bacteria, Geobacter bremensis R4 on different carbon anode.</title>
        <authorList>
            <person name="Meng L."/>
            <person name="Yoshida N."/>
        </authorList>
    </citation>
    <scope>NUCLEOTIDE SEQUENCE [LARGE SCALE GENOMIC DNA]</scope>
    <source>
        <strain evidence="2 3">R4</strain>
    </source>
</reference>
<dbReference type="EMBL" id="AP023213">
    <property type="protein sequence ID" value="BCG46105.1"/>
    <property type="molecule type" value="Genomic_DNA"/>
</dbReference>
<dbReference type="KEGG" id="gbn:GEOBRER4_08550"/>
<keyword evidence="3" id="KW-1185">Reference proteome</keyword>
<dbReference type="PROSITE" id="PS51257">
    <property type="entry name" value="PROKAR_LIPOPROTEIN"/>
    <property type="match status" value="1"/>
</dbReference>